<evidence type="ECO:0000259" key="3">
    <source>
        <dbReference type="Pfam" id="PF01551"/>
    </source>
</evidence>
<comment type="caution">
    <text evidence="4">The sequence shown here is derived from an EMBL/GenBank/DDBJ whole genome shotgun (WGS) entry which is preliminary data.</text>
</comment>
<organism evidence="4 5">
    <name type="scientific">Confluentibacter flavum</name>
    <dbReference type="NCBI Taxonomy" id="1909700"/>
    <lineage>
        <taxon>Bacteria</taxon>
        <taxon>Pseudomonadati</taxon>
        <taxon>Bacteroidota</taxon>
        <taxon>Flavobacteriia</taxon>
        <taxon>Flavobacteriales</taxon>
        <taxon>Flavobacteriaceae</taxon>
        <taxon>Confluentibacter</taxon>
    </lineage>
</organism>
<proteinExistence type="predicted"/>
<keyword evidence="2" id="KW-0175">Coiled coil</keyword>
<feature type="domain" description="M23ase beta-sheet core" evidence="3">
    <location>
        <begin position="313"/>
        <end position="404"/>
    </location>
</feature>
<dbReference type="InterPro" id="IPR016047">
    <property type="entry name" value="M23ase_b-sheet_dom"/>
</dbReference>
<dbReference type="Gene3D" id="6.10.250.3150">
    <property type="match status" value="1"/>
</dbReference>
<dbReference type="InterPro" id="IPR011055">
    <property type="entry name" value="Dup_hybrid_motif"/>
</dbReference>
<evidence type="ECO:0000256" key="1">
    <source>
        <dbReference type="ARBA" id="ARBA00022729"/>
    </source>
</evidence>
<dbReference type="PANTHER" id="PTHR21666">
    <property type="entry name" value="PEPTIDASE-RELATED"/>
    <property type="match status" value="1"/>
</dbReference>
<dbReference type="OrthoDB" id="9815884at2"/>
<dbReference type="Gene3D" id="2.70.70.10">
    <property type="entry name" value="Glucose Permease (Domain IIA)"/>
    <property type="match status" value="1"/>
</dbReference>
<keyword evidence="1" id="KW-0732">Signal</keyword>
<feature type="coiled-coil region" evidence="2">
    <location>
        <begin position="164"/>
        <end position="244"/>
    </location>
</feature>
<feature type="coiled-coil region" evidence="2">
    <location>
        <begin position="93"/>
        <end position="120"/>
    </location>
</feature>
<sequence>MIHYKYIIKLPILLIFLLSSVFVFSQTNKQAELEARRQELRLEIQKISQLQAENKSKQKSELSLIQEFNYKISVINNLIKVTNQQTNLLTRDINNNQKRITSLRKELEELKKDYAAMIVKSYKNKNQQSRIMFLLSSEDFKQAYKRLQYIKQYSNHQKEQGETIKAKTIELQEINSNLQKQKNDKQNLIAENRELQQSLEKERAQHQSLMNSIKKNINVFTSQIREKQRESDRIDREIENIIKAAIASSNKKAGNTATASSSSNFALTAEEKVLAANFVANKGKLPWPLERGYVIVGYGAQPSPVDKSIKIQSNGVRIATQKGTQARAVFNGEVSRIVLIKNSNPFVMIRHGNYFTVYKNLSKVYVKEGDKVSTKQSIGEVFTNPVDGETVLSFIVFKEAQTENPASWIYKM</sequence>
<protein>
    <submittedName>
        <fullName evidence="4">Peptidase M23</fullName>
    </submittedName>
</protein>
<dbReference type="SUPFAM" id="SSF51261">
    <property type="entry name" value="Duplicated hybrid motif"/>
    <property type="match status" value="1"/>
</dbReference>
<evidence type="ECO:0000313" key="4">
    <source>
        <dbReference type="EMBL" id="PKQ45719.1"/>
    </source>
</evidence>
<accession>A0A2N3HL75</accession>
<dbReference type="PANTHER" id="PTHR21666:SF289">
    <property type="entry name" value="L-ALA--D-GLU ENDOPEPTIDASE"/>
    <property type="match status" value="1"/>
</dbReference>
<gene>
    <name evidence="4" type="ORF">CSW08_06525</name>
</gene>
<dbReference type="EMBL" id="PJEO01000017">
    <property type="protein sequence ID" value="PKQ45719.1"/>
    <property type="molecule type" value="Genomic_DNA"/>
</dbReference>
<reference evidence="4 5" key="1">
    <citation type="submission" date="2017-12" db="EMBL/GenBank/DDBJ databases">
        <title>Confluentibacter flavum sp. nov., isolated from the saline lake.</title>
        <authorList>
            <person name="Yu L."/>
        </authorList>
    </citation>
    <scope>NUCLEOTIDE SEQUENCE [LARGE SCALE GENOMIC DNA]</scope>
    <source>
        <strain evidence="4 5">3B</strain>
    </source>
</reference>
<name>A0A2N3HL75_9FLAO</name>
<keyword evidence="5" id="KW-1185">Reference proteome</keyword>
<dbReference type="AlphaFoldDB" id="A0A2N3HL75"/>
<dbReference type="CDD" id="cd12797">
    <property type="entry name" value="M23_peptidase"/>
    <property type="match status" value="1"/>
</dbReference>
<dbReference type="Pfam" id="PF01551">
    <property type="entry name" value="Peptidase_M23"/>
    <property type="match status" value="1"/>
</dbReference>
<dbReference type="RefSeq" id="WP_106659108.1">
    <property type="nucleotide sequence ID" value="NZ_PJEO01000017.1"/>
</dbReference>
<evidence type="ECO:0000313" key="5">
    <source>
        <dbReference type="Proteomes" id="UP000233435"/>
    </source>
</evidence>
<dbReference type="Proteomes" id="UP000233435">
    <property type="component" value="Unassembled WGS sequence"/>
</dbReference>
<dbReference type="GO" id="GO:0004222">
    <property type="term" value="F:metalloendopeptidase activity"/>
    <property type="evidence" value="ECO:0007669"/>
    <property type="project" value="TreeGrafter"/>
</dbReference>
<evidence type="ECO:0000256" key="2">
    <source>
        <dbReference type="SAM" id="Coils"/>
    </source>
</evidence>
<dbReference type="InterPro" id="IPR050570">
    <property type="entry name" value="Cell_wall_metabolism_enzyme"/>
</dbReference>